<dbReference type="OrthoDB" id="5960141at2759"/>
<evidence type="ECO:0000256" key="1">
    <source>
        <dbReference type="ARBA" id="ARBA00022722"/>
    </source>
</evidence>
<protein>
    <submittedName>
        <fullName evidence="3">Uncharacterized protein</fullName>
    </submittedName>
</protein>
<dbReference type="GO" id="GO:0005743">
    <property type="term" value="C:mitochondrial inner membrane"/>
    <property type="evidence" value="ECO:0007669"/>
    <property type="project" value="TreeGrafter"/>
</dbReference>
<sequence>EIVVACPSDKNNNVVSKETFAVAKCESGSTLVINGAKVDSKELDCKSKAESNVIKTDRKCANGKGTVLEIGFKVISEWFKLLEVCHDLDEAKTYWASHTIKGDGIEGKVYRSTARPAFSRGEKWLYTGFNPDNAYKQNQVDLEVVTGTLGVSKMVDDKGKEKEVYMEGKDRLPVPEYYWKIMRNPQVRGDIQINSIILGFF</sequence>
<keyword evidence="2" id="KW-0378">Hydrolase</keyword>
<accession>A0A6H5H5A9</accession>
<keyword evidence="1" id="KW-0540">Nuclease</keyword>
<dbReference type="InterPro" id="IPR040255">
    <property type="entry name" value="Non-specific_endonuclease"/>
</dbReference>
<gene>
    <name evidence="3" type="ORF">NTEN_LOCUS15692</name>
</gene>
<dbReference type="GO" id="GO:0004521">
    <property type="term" value="F:RNA endonuclease activity"/>
    <property type="evidence" value="ECO:0007669"/>
    <property type="project" value="TreeGrafter"/>
</dbReference>
<organism evidence="3 4">
    <name type="scientific">Nesidiocoris tenuis</name>
    <dbReference type="NCBI Taxonomy" id="355587"/>
    <lineage>
        <taxon>Eukaryota</taxon>
        <taxon>Metazoa</taxon>
        <taxon>Ecdysozoa</taxon>
        <taxon>Arthropoda</taxon>
        <taxon>Hexapoda</taxon>
        <taxon>Insecta</taxon>
        <taxon>Pterygota</taxon>
        <taxon>Neoptera</taxon>
        <taxon>Paraneoptera</taxon>
        <taxon>Hemiptera</taxon>
        <taxon>Heteroptera</taxon>
        <taxon>Panheteroptera</taxon>
        <taxon>Cimicomorpha</taxon>
        <taxon>Miridae</taxon>
        <taxon>Dicyphina</taxon>
        <taxon>Nesidiocoris</taxon>
    </lineage>
</organism>
<dbReference type="SUPFAM" id="SSF54060">
    <property type="entry name" value="His-Me finger endonucleases"/>
    <property type="match status" value="1"/>
</dbReference>
<proteinExistence type="predicted"/>
<keyword evidence="4" id="KW-1185">Reference proteome</keyword>
<dbReference type="Gene3D" id="3.40.570.10">
    <property type="entry name" value="Extracellular Endonuclease, subunit A"/>
    <property type="match status" value="1"/>
</dbReference>
<dbReference type="AlphaFoldDB" id="A0A6H5H5A9"/>
<feature type="non-terminal residue" evidence="3">
    <location>
        <position position="1"/>
    </location>
</feature>
<dbReference type="EMBL" id="CADCXU010023080">
    <property type="protein sequence ID" value="CAB0010663.1"/>
    <property type="molecule type" value="Genomic_DNA"/>
</dbReference>
<evidence type="ECO:0000313" key="3">
    <source>
        <dbReference type="EMBL" id="CAB0010663.1"/>
    </source>
</evidence>
<reference evidence="3 4" key="1">
    <citation type="submission" date="2020-02" db="EMBL/GenBank/DDBJ databases">
        <authorList>
            <person name="Ferguson B K."/>
        </authorList>
    </citation>
    <scope>NUCLEOTIDE SEQUENCE [LARGE SCALE GENOMIC DNA]</scope>
</reference>
<dbReference type="InterPro" id="IPR044929">
    <property type="entry name" value="DNA/RNA_non-sp_Endonuclease_sf"/>
</dbReference>
<evidence type="ECO:0000313" key="4">
    <source>
        <dbReference type="Proteomes" id="UP000479000"/>
    </source>
</evidence>
<dbReference type="PANTHER" id="PTHR13966:SF19">
    <property type="entry name" value="NUCLEASE EXOG, MITOCHONDRIAL"/>
    <property type="match status" value="1"/>
</dbReference>
<evidence type="ECO:0000256" key="2">
    <source>
        <dbReference type="ARBA" id="ARBA00022759"/>
    </source>
</evidence>
<dbReference type="PANTHER" id="PTHR13966">
    <property type="entry name" value="ENDONUCLEASE RELATED"/>
    <property type="match status" value="1"/>
</dbReference>
<dbReference type="GO" id="GO:0005634">
    <property type="term" value="C:nucleus"/>
    <property type="evidence" value="ECO:0007669"/>
    <property type="project" value="TreeGrafter"/>
</dbReference>
<dbReference type="GO" id="GO:0000014">
    <property type="term" value="F:single-stranded DNA endodeoxyribonuclease activity"/>
    <property type="evidence" value="ECO:0007669"/>
    <property type="project" value="TreeGrafter"/>
</dbReference>
<dbReference type="GO" id="GO:0006309">
    <property type="term" value="P:apoptotic DNA fragmentation"/>
    <property type="evidence" value="ECO:0007669"/>
    <property type="project" value="TreeGrafter"/>
</dbReference>
<name>A0A6H5H5A9_9HEMI</name>
<dbReference type="InterPro" id="IPR044925">
    <property type="entry name" value="His-Me_finger_sf"/>
</dbReference>
<keyword evidence="2" id="KW-0255">Endonuclease</keyword>
<dbReference type="Proteomes" id="UP000479000">
    <property type="component" value="Unassembled WGS sequence"/>
</dbReference>